<dbReference type="RefSeq" id="WP_057790471.1">
    <property type="nucleotide sequence ID" value="NZ_CAXIBE010000036.1"/>
</dbReference>
<proteinExistence type="predicted"/>
<evidence type="ECO:0000256" key="3">
    <source>
        <dbReference type="ARBA" id="ARBA00022670"/>
    </source>
</evidence>
<evidence type="ECO:0000313" key="11">
    <source>
        <dbReference type="Proteomes" id="UP000056750"/>
    </source>
</evidence>
<keyword evidence="2" id="KW-1003">Cell membrane</keyword>
<dbReference type="InterPro" id="IPR026392">
    <property type="entry name" value="Exo/Archaeosortase_dom"/>
</dbReference>
<accession>A0AAW7Z4H7</accession>
<keyword evidence="3" id="KW-0645">Protease</keyword>
<feature type="transmembrane region" description="Helical" evidence="8">
    <location>
        <begin position="250"/>
        <end position="267"/>
    </location>
</feature>
<dbReference type="EC" id="3.4.22.-" evidence="10"/>
<dbReference type="KEGG" id="asq:AVL57_14975"/>
<feature type="transmembrane region" description="Helical" evidence="8">
    <location>
        <begin position="125"/>
        <end position="152"/>
    </location>
</feature>
<evidence type="ECO:0000256" key="6">
    <source>
        <dbReference type="ARBA" id="ARBA00022989"/>
    </source>
</evidence>
<name>A0AAW7Z4H7_9ALTE</name>
<feature type="transmembrane region" description="Helical" evidence="8">
    <location>
        <begin position="95"/>
        <end position="113"/>
    </location>
</feature>
<keyword evidence="7 8" id="KW-0472">Membrane</keyword>
<dbReference type="AlphaFoldDB" id="A0AAW7Z4H7"/>
<keyword evidence="11" id="KW-1185">Reference proteome</keyword>
<evidence type="ECO:0000256" key="8">
    <source>
        <dbReference type="SAM" id="Phobius"/>
    </source>
</evidence>
<protein>
    <submittedName>
        <fullName evidence="10">Exosortase</fullName>
        <ecNumber evidence="10">3.4.22.-</ecNumber>
    </submittedName>
</protein>
<feature type="transmembrane region" description="Helical" evidence="8">
    <location>
        <begin position="7"/>
        <end position="28"/>
    </location>
</feature>
<dbReference type="NCBIfam" id="TIGR04178">
    <property type="entry name" value="exo_archaeo"/>
    <property type="match status" value="1"/>
</dbReference>
<evidence type="ECO:0000313" key="10">
    <source>
        <dbReference type="EMBL" id="MDO6577841.1"/>
    </source>
</evidence>
<reference evidence="9 11" key="1">
    <citation type="submission" date="2015-12" db="EMBL/GenBank/DDBJ databases">
        <title>Intraspecies pangenome expansion in the marine bacterium Alteromonas.</title>
        <authorList>
            <person name="Lopez-Perez M."/>
            <person name="Rodriguez-Valera F."/>
        </authorList>
    </citation>
    <scope>NUCLEOTIDE SEQUENCE [LARGE SCALE GENOMIC DNA]</scope>
    <source>
        <strain evidence="9 11">LMG 21861</strain>
    </source>
</reference>
<dbReference type="InterPro" id="IPR013426">
    <property type="entry name" value="EpsH-like"/>
</dbReference>
<comment type="subcellular location">
    <subcellularLocation>
        <location evidence="1">Cell membrane</location>
        <topology evidence="1">Multi-pass membrane protein</topology>
    </subcellularLocation>
</comment>
<evidence type="ECO:0000313" key="9">
    <source>
        <dbReference type="EMBL" id="AMJ75151.1"/>
    </source>
</evidence>
<dbReference type="EMBL" id="JAUOQI010000006">
    <property type="protein sequence ID" value="MDO6577841.1"/>
    <property type="molecule type" value="Genomic_DNA"/>
</dbReference>
<dbReference type="NCBIfam" id="TIGR02602">
    <property type="entry name" value="8TM_EpsH"/>
    <property type="match status" value="1"/>
</dbReference>
<evidence type="ECO:0000256" key="4">
    <source>
        <dbReference type="ARBA" id="ARBA00022692"/>
    </source>
</evidence>
<gene>
    <name evidence="10" type="primary">xrt</name>
    <name evidence="9" type="ORF">AVL57_14975</name>
    <name evidence="10" type="ORF">Q4527_10585</name>
</gene>
<feature type="transmembrane region" description="Helical" evidence="8">
    <location>
        <begin position="181"/>
        <end position="200"/>
    </location>
</feature>
<dbReference type="Pfam" id="PF09721">
    <property type="entry name" value="Exosortase_EpsH"/>
    <property type="match status" value="1"/>
</dbReference>
<feature type="transmembrane region" description="Helical" evidence="8">
    <location>
        <begin position="71"/>
        <end position="89"/>
    </location>
</feature>
<dbReference type="InterPro" id="IPR019127">
    <property type="entry name" value="Exosortase"/>
</dbReference>
<keyword evidence="6 8" id="KW-1133">Transmembrane helix</keyword>
<evidence type="ECO:0000313" key="12">
    <source>
        <dbReference type="Proteomes" id="UP001170717"/>
    </source>
</evidence>
<evidence type="ECO:0000256" key="2">
    <source>
        <dbReference type="ARBA" id="ARBA00022475"/>
    </source>
</evidence>
<evidence type="ECO:0000256" key="7">
    <source>
        <dbReference type="ARBA" id="ARBA00023136"/>
    </source>
</evidence>
<dbReference type="GO" id="GO:0008233">
    <property type="term" value="F:peptidase activity"/>
    <property type="evidence" value="ECO:0007669"/>
    <property type="project" value="UniProtKB-KW"/>
</dbReference>
<dbReference type="EMBL" id="CP013926">
    <property type="protein sequence ID" value="AMJ75151.1"/>
    <property type="molecule type" value="Genomic_DNA"/>
</dbReference>
<evidence type="ECO:0000256" key="5">
    <source>
        <dbReference type="ARBA" id="ARBA00022801"/>
    </source>
</evidence>
<keyword evidence="5 10" id="KW-0378">Hydrolase</keyword>
<organism evidence="10 12">
    <name type="scientific">Alteromonas stellipolaris</name>
    <dbReference type="NCBI Taxonomy" id="233316"/>
    <lineage>
        <taxon>Bacteria</taxon>
        <taxon>Pseudomonadati</taxon>
        <taxon>Pseudomonadota</taxon>
        <taxon>Gammaproteobacteria</taxon>
        <taxon>Alteromonadales</taxon>
        <taxon>Alteromonadaceae</taxon>
        <taxon>Alteromonas/Salinimonas group</taxon>
        <taxon>Alteromonas</taxon>
    </lineage>
</organism>
<feature type="transmembrane region" description="Helical" evidence="8">
    <location>
        <begin position="40"/>
        <end position="59"/>
    </location>
</feature>
<feature type="transmembrane region" description="Helical" evidence="8">
    <location>
        <begin position="207"/>
        <end position="230"/>
    </location>
</feature>
<sequence>MLARNSLIAFVTMAMVILSWALLNYPVMKTLWDNGFDDGTYSHAYLIPAIILYLIYTAAEQEKLIFRAKINYGWLAAGIIVGVLFWISVWSQISLLYWSLSLSLLILLSLQVFRLNWSLIFPLSYLIFIYPFWGAFAGFFQELSVFMVTFIMSFTDIPVFVENEYVTIPAGVFEIARGCSGLRYIIVSLAISSLYVFLYLRTFKSAFIFIVFAIAGALVTNWLRIVFLILIGDYTNMESSLMTDHNNFGWYIYVPVALIQFYLGGKLEQADERKRLSNPTTKVAAEEVAGNFPVKITGAIAIIMTLCFSSYAAQTSIHNTIVLPENCESNSEKLHDINLAVENYSFVCSDSSVGNNEQSRVFYFNGEELDNKATFYLNTVIPTDHTSLSKEVSDRTIQVVSRDKLGGYWLIKYTYEIEGQQFSSVRSFKLARIKSALNGVNAHRLAVTITKCSGDCSLLSSTSALSSSYAES</sequence>
<dbReference type="Proteomes" id="UP001170717">
    <property type="component" value="Unassembled WGS sequence"/>
</dbReference>
<keyword evidence="4 8" id="KW-0812">Transmembrane</keyword>
<dbReference type="GO" id="GO:0005886">
    <property type="term" value="C:plasma membrane"/>
    <property type="evidence" value="ECO:0007669"/>
    <property type="project" value="UniProtKB-SubCell"/>
</dbReference>
<dbReference type="Proteomes" id="UP000056750">
    <property type="component" value="Chromosome"/>
</dbReference>
<reference evidence="10" key="2">
    <citation type="submission" date="2023-07" db="EMBL/GenBank/DDBJ databases">
        <title>Genome content predicts the carbon catabolic preferences of heterotrophic bacteria.</title>
        <authorList>
            <person name="Gralka M."/>
        </authorList>
    </citation>
    <scope>NUCLEOTIDE SEQUENCE</scope>
    <source>
        <strain evidence="10">F2M12</strain>
    </source>
</reference>
<dbReference type="GO" id="GO:0006508">
    <property type="term" value="P:proteolysis"/>
    <property type="evidence" value="ECO:0007669"/>
    <property type="project" value="UniProtKB-KW"/>
</dbReference>
<evidence type="ECO:0000256" key="1">
    <source>
        <dbReference type="ARBA" id="ARBA00004651"/>
    </source>
</evidence>